<dbReference type="InterPro" id="IPR036316">
    <property type="entry name" value="Pili_assmbl_chap_C_dom_sf"/>
</dbReference>
<dbReference type="EMBL" id="NQMS01000004">
    <property type="protein sequence ID" value="PAV96358.1"/>
    <property type="molecule type" value="Genomic_DNA"/>
</dbReference>
<dbReference type="PANTHER" id="PTHR30251:SF7">
    <property type="entry name" value="FIMBRIAE CHAPARONE"/>
    <property type="match status" value="1"/>
</dbReference>
<dbReference type="Gene3D" id="2.60.40.10">
    <property type="entry name" value="Immunoglobulins"/>
    <property type="match status" value="2"/>
</dbReference>
<dbReference type="GeneID" id="69640479"/>
<dbReference type="RefSeq" id="WP_008815535.1">
    <property type="nucleotide sequence ID" value="NZ_CALECD010000046.1"/>
</dbReference>
<keyword evidence="3 6" id="KW-0732">Signal</keyword>
<feature type="signal peptide" evidence="6">
    <location>
        <begin position="1"/>
        <end position="27"/>
    </location>
</feature>
<comment type="similarity">
    <text evidence="2">Belongs to the periplasmic pilus chaperone family.</text>
</comment>
<organism evidence="9 10">
    <name type="scientific">Hafnia paralvei</name>
    <dbReference type="NCBI Taxonomy" id="546367"/>
    <lineage>
        <taxon>Bacteria</taxon>
        <taxon>Pseudomonadati</taxon>
        <taxon>Pseudomonadota</taxon>
        <taxon>Gammaproteobacteria</taxon>
        <taxon>Enterobacterales</taxon>
        <taxon>Hafniaceae</taxon>
        <taxon>Hafnia</taxon>
    </lineage>
</organism>
<evidence type="ECO:0000256" key="4">
    <source>
        <dbReference type="ARBA" id="ARBA00022764"/>
    </source>
</evidence>
<dbReference type="PRINTS" id="PR00969">
    <property type="entry name" value="CHAPERONPILI"/>
</dbReference>
<dbReference type="InterPro" id="IPR001829">
    <property type="entry name" value="Pili_assmbl_chaperone_bac"/>
</dbReference>
<evidence type="ECO:0000256" key="6">
    <source>
        <dbReference type="SAM" id="SignalP"/>
    </source>
</evidence>
<dbReference type="PANTHER" id="PTHR30251">
    <property type="entry name" value="PILUS ASSEMBLY CHAPERONE"/>
    <property type="match status" value="1"/>
</dbReference>
<sequence length="236" mass="26543">MRRFLSVFSSFIGGVFFILLASESTQAAVNAEATRVVFNDGETEASLQLVNKNSYPVVVQAWSDNGDPQSTPDKSTSPILVLPAVFKLQPEEMKSLRLMVIDSTLPKERESMYWLNIYEIPPRMSGESTQKVTIALRTQMKLFLRPSGISHLQESVGNKIRFQRQNGVLNIENPTQYYLSIIGVTIRNIPLDIGVLPPKSHRQIPLPPTLNTMNETISFSLINDEGNSWDYTRAIK</sequence>
<dbReference type="InterPro" id="IPR016148">
    <property type="entry name" value="Pili_assmbl_chaperone_C"/>
</dbReference>
<dbReference type="AlphaFoldDB" id="A0A2A2MCA3"/>
<feature type="domain" description="Pili assembly chaperone N-terminal" evidence="7">
    <location>
        <begin position="29"/>
        <end position="149"/>
    </location>
</feature>
<dbReference type="InterPro" id="IPR013783">
    <property type="entry name" value="Ig-like_fold"/>
</dbReference>
<proteinExistence type="inferred from homology"/>
<evidence type="ECO:0000313" key="10">
    <source>
        <dbReference type="Proteomes" id="UP000218796"/>
    </source>
</evidence>
<dbReference type="Pfam" id="PF02753">
    <property type="entry name" value="PapD_C"/>
    <property type="match status" value="1"/>
</dbReference>
<evidence type="ECO:0000313" key="9">
    <source>
        <dbReference type="EMBL" id="PAV96358.1"/>
    </source>
</evidence>
<evidence type="ECO:0000256" key="5">
    <source>
        <dbReference type="ARBA" id="ARBA00023186"/>
    </source>
</evidence>
<dbReference type="InterPro" id="IPR016147">
    <property type="entry name" value="Pili_assmbl_chaperone_N"/>
</dbReference>
<protein>
    <submittedName>
        <fullName evidence="9">Pilus assembly protein</fullName>
    </submittedName>
</protein>
<dbReference type="GO" id="GO:0030288">
    <property type="term" value="C:outer membrane-bounded periplasmic space"/>
    <property type="evidence" value="ECO:0007669"/>
    <property type="project" value="InterPro"/>
</dbReference>
<dbReference type="Proteomes" id="UP000218796">
    <property type="component" value="Unassembled WGS sequence"/>
</dbReference>
<reference evidence="9 10" key="1">
    <citation type="submission" date="2017-08" db="EMBL/GenBank/DDBJ databases">
        <title>Draft Genome Sequence of Hafnia alvei CITHA-6 Isolated from Raw Bovine Milk.</title>
        <authorList>
            <person name="Culligan E.P."/>
            <person name="Mcsweeney A."/>
            <person name="O'Doherty C."/>
            <person name="Gleeson E."/>
            <person name="O'Riordan D."/>
            <person name="Sleator R.D."/>
        </authorList>
    </citation>
    <scope>NUCLEOTIDE SEQUENCE [LARGE SCALE GENOMIC DNA]</scope>
    <source>
        <strain evidence="9 10">CITHA-6</strain>
    </source>
</reference>
<evidence type="ECO:0000256" key="2">
    <source>
        <dbReference type="ARBA" id="ARBA00007399"/>
    </source>
</evidence>
<name>A0A2A2MCA3_9GAMM</name>
<evidence type="ECO:0000259" key="8">
    <source>
        <dbReference type="Pfam" id="PF02753"/>
    </source>
</evidence>
<comment type="subcellular location">
    <subcellularLocation>
        <location evidence="1">Periplasm</location>
    </subcellularLocation>
</comment>
<feature type="domain" description="Pili assembly chaperone C-terminal" evidence="8">
    <location>
        <begin position="171"/>
        <end position="227"/>
    </location>
</feature>
<gene>
    <name evidence="9" type="ORF">CJD50_11670</name>
</gene>
<keyword evidence="5" id="KW-0143">Chaperone</keyword>
<evidence type="ECO:0000256" key="1">
    <source>
        <dbReference type="ARBA" id="ARBA00004418"/>
    </source>
</evidence>
<comment type="caution">
    <text evidence="9">The sequence shown here is derived from an EMBL/GenBank/DDBJ whole genome shotgun (WGS) entry which is preliminary data.</text>
</comment>
<accession>A0A2A2MCA3</accession>
<evidence type="ECO:0000259" key="7">
    <source>
        <dbReference type="Pfam" id="PF00345"/>
    </source>
</evidence>
<dbReference type="GO" id="GO:0071555">
    <property type="term" value="P:cell wall organization"/>
    <property type="evidence" value="ECO:0007669"/>
    <property type="project" value="InterPro"/>
</dbReference>
<dbReference type="Pfam" id="PF00345">
    <property type="entry name" value="PapD_N"/>
    <property type="match status" value="1"/>
</dbReference>
<dbReference type="SUPFAM" id="SSF49584">
    <property type="entry name" value="Periplasmic chaperone C-domain"/>
    <property type="match status" value="1"/>
</dbReference>
<dbReference type="InterPro" id="IPR050643">
    <property type="entry name" value="Periplasmic_pilus_chap"/>
</dbReference>
<keyword evidence="10" id="KW-1185">Reference proteome</keyword>
<keyword evidence="4" id="KW-0574">Periplasm</keyword>
<dbReference type="InterPro" id="IPR008962">
    <property type="entry name" value="PapD-like_sf"/>
</dbReference>
<dbReference type="OrthoDB" id="9131059at2"/>
<dbReference type="SUPFAM" id="SSF49354">
    <property type="entry name" value="PapD-like"/>
    <property type="match status" value="1"/>
</dbReference>
<evidence type="ECO:0000256" key="3">
    <source>
        <dbReference type="ARBA" id="ARBA00022729"/>
    </source>
</evidence>
<feature type="chain" id="PRO_5030043135" evidence="6">
    <location>
        <begin position="28"/>
        <end position="236"/>
    </location>
</feature>